<reference evidence="1 2" key="1">
    <citation type="submission" date="2020-04" db="EMBL/GenBank/DDBJ databases">
        <title>Donghicola sp., a member of the Rhodobacteraceae family isolated from mangrove forest in Thailand.</title>
        <authorList>
            <person name="Charoenyingcharoen P."/>
            <person name="Yukphan P."/>
        </authorList>
    </citation>
    <scope>NUCLEOTIDE SEQUENCE [LARGE SCALE GENOMIC DNA]</scope>
    <source>
        <strain evidence="1 2">B5-SW-15</strain>
    </source>
</reference>
<dbReference type="EMBL" id="JABCJE010000023">
    <property type="protein sequence ID" value="NVO25699.1"/>
    <property type="molecule type" value="Genomic_DNA"/>
</dbReference>
<organism evidence="1 2">
    <name type="scientific">Donghicola mangrovi</name>
    <dbReference type="NCBI Taxonomy" id="2729614"/>
    <lineage>
        <taxon>Bacteria</taxon>
        <taxon>Pseudomonadati</taxon>
        <taxon>Pseudomonadota</taxon>
        <taxon>Alphaproteobacteria</taxon>
        <taxon>Rhodobacterales</taxon>
        <taxon>Roseobacteraceae</taxon>
        <taxon>Donghicola</taxon>
    </lineage>
</organism>
<dbReference type="Pfam" id="PF12006">
    <property type="entry name" value="DUF3500"/>
    <property type="match status" value="1"/>
</dbReference>
<name>A0A850QI42_9RHOB</name>
<accession>A0A850QI42</accession>
<evidence type="ECO:0000313" key="2">
    <source>
        <dbReference type="Proteomes" id="UP000592216"/>
    </source>
</evidence>
<proteinExistence type="predicted"/>
<comment type="caution">
    <text evidence="1">The sequence shown here is derived from an EMBL/GenBank/DDBJ whole genome shotgun (WGS) entry which is preliminary data.</text>
</comment>
<dbReference type="AlphaFoldDB" id="A0A850QI42"/>
<sequence>MAPPSPPEGVKGATLTEAQKQMLLDVISARLGFINADDFAAKMEVVRAELDDTYFGWWGPEGSLGAAYFRVTGPSVIMEYAPQDIDADPTDHAHNMYRDPQNDYGIKWIAAE</sequence>
<dbReference type="PANTHER" id="PTHR37489">
    <property type="entry name" value="DUF3500 DOMAIN-CONTAINING PROTEIN"/>
    <property type="match status" value="1"/>
</dbReference>
<gene>
    <name evidence="1" type="ORF">HJ536_20305</name>
</gene>
<protein>
    <submittedName>
        <fullName evidence="1">DUF3500 domain-containing protein</fullName>
    </submittedName>
</protein>
<evidence type="ECO:0000313" key="1">
    <source>
        <dbReference type="EMBL" id="NVO25699.1"/>
    </source>
</evidence>
<dbReference type="Proteomes" id="UP000592216">
    <property type="component" value="Unassembled WGS sequence"/>
</dbReference>
<dbReference type="InterPro" id="IPR021889">
    <property type="entry name" value="DUF3500"/>
</dbReference>
<dbReference type="PANTHER" id="PTHR37489:SF1">
    <property type="entry name" value="DUF3500 DOMAIN-CONTAINING PROTEIN"/>
    <property type="match status" value="1"/>
</dbReference>